<sequence>MKGLIIKKNKDTLRGFVDDRDWDKNPDQIRFKTRLDSSPSTFLPLDIHGFSVDNIIYVGGVVEAEVTELNTNDLEENPKINIEIDTTFLQVVVGGAKELYYYKNKTDRENFYIKREGQLDLLVYKKYIDEQKNTGKAVVIENKKYLGQLTLYLKECPDINSKLKNTSYNEGDLRRLFNYYYECTSTESSFTKTKNKLSFELGAITGISISSLNFTSYGGFEALLARKNYDSSVNFAGGLFLNIGLPKNLSKWSINNELFYSSYNFKDTFTEVRGENNFTITDTELGYSYIKLNNLVRYTYPIGNTFLYLNAGVSNGFAINETNKLTEVFQFNERRVITEERALEDVRKYEQGLLFGLGVKYNRYSLEFRTESGTGIDLNRNLGSGTRRYFLLLGYRFN</sequence>
<evidence type="ECO:0000313" key="2">
    <source>
        <dbReference type="Proteomes" id="UP001500185"/>
    </source>
</evidence>
<organism evidence="1 2">
    <name type="scientific">Psychroflexus lacisalsi</name>
    <dbReference type="NCBI Taxonomy" id="503928"/>
    <lineage>
        <taxon>Bacteria</taxon>
        <taxon>Pseudomonadati</taxon>
        <taxon>Bacteroidota</taxon>
        <taxon>Flavobacteriia</taxon>
        <taxon>Flavobacteriales</taxon>
        <taxon>Flavobacteriaceae</taxon>
        <taxon>Psychroflexus</taxon>
    </lineage>
</organism>
<dbReference type="Proteomes" id="UP001500185">
    <property type="component" value="Unassembled WGS sequence"/>
</dbReference>
<name>A0ABN1K2G9_9FLAO</name>
<reference evidence="1 2" key="1">
    <citation type="journal article" date="2019" name="Int. J. Syst. Evol. Microbiol.">
        <title>The Global Catalogue of Microorganisms (GCM) 10K type strain sequencing project: providing services to taxonomists for standard genome sequencing and annotation.</title>
        <authorList>
            <consortium name="The Broad Institute Genomics Platform"/>
            <consortium name="The Broad Institute Genome Sequencing Center for Infectious Disease"/>
            <person name="Wu L."/>
            <person name="Ma J."/>
        </authorList>
    </citation>
    <scope>NUCLEOTIDE SEQUENCE [LARGE SCALE GENOMIC DNA]</scope>
    <source>
        <strain evidence="1 2">JCM 16231</strain>
    </source>
</reference>
<protein>
    <recommendedName>
        <fullName evidence="3">Outer membrane protein beta-barrel domain-containing protein</fullName>
    </recommendedName>
</protein>
<comment type="caution">
    <text evidence="1">The sequence shown here is derived from an EMBL/GenBank/DDBJ whole genome shotgun (WGS) entry which is preliminary data.</text>
</comment>
<keyword evidence="2" id="KW-1185">Reference proteome</keyword>
<gene>
    <name evidence="1" type="ORF">GCM10009433_04570</name>
</gene>
<evidence type="ECO:0000313" key="1">
    <source>
        <dbReference type="EMBL" id="GAA0753015.1"/>
    </source>
</evidence>
<proteinExistence type="predicted"/>
<accession>A0ABN1K2G9</accession>
<evidence type="ECO:0008006" key="3">
    <source>
        <dbReference type="Google" id="ProtNLM"/>
    </source>
</evidence>
<dbReference type="RefSeq" id="WP_224453026.1">
    <property type="nucleotide sequence ID" value="NZ_BAAAGG010000005.1"/>
</dbReference>
<dbReference type="EMBL" id="BAAAGG010000005">
    <property type="protein sequence ID" value="GAA0753015.1"/>
    <property type="molecule type" value="Genomic_DNA"/>
</dbReference>